<gene>
    <name evidence="1" type="ORF">FC32_GL001953</name>
</gene>
<dbReference type="Proteomes" id="UP000051324">
    <property type="component" value="Unassembled WGS sequence"/>
</dbReference>
<protein>
    <submittedName>
        <fullName evidence="1">Uncharacterized protein</fullName>
    </submittedName>
</protein>
<dbReference type="STRING" id="1423724.FC32_GL001953"/>
<sequence length="131" mass="15053">MVIVLFISGLFFSLGIGPGKRALANLNEQMFFRDLRQLWFATFYRCIQNNTVAIIYVEDDKIIFSDSADHKTILTYPKTLHHASGVSTYIIQKTGSMRPDTEEFSSTLGKVYDMHVQLGYGMQYRLEVKNE</sequence>
<dbReference type="EMBL" id="AZFT01000031">
    <property type="protein sequence ID" value="KRL86099.1"/>
    <property type="molecule type" value="Genomic_DNA"/>
</dbReference>
<keyword evidence="2" id="KW-1185">Reference proteome</keyword>
<reference evidence="1 2" key="1">
    <citation type="journal article" date="2015" name="Genome Announc.">
        <title>Expanding the biotechnology potential of lactobacilli through comparative genomics of 213 strains and associated genera.</title>
        <authorList>
            <person name="Sun Z."/>
            <person name="Harris H.M."/>
            <person name="McCann A."/>
            <person name="Guo C."/>
            <person name="Argimon S."/>
            <person name="Zhang W."/>
            <person name="Yang X."/>
            <person name="Jeffery I.B."/>
            <person name="Cooney J.C."/>
            <person name="Kagawa T.F."/>
            <person name="Liu W."/>
            <person name="Song Y."/>
            <person name="Salvetti E."/>
            <person name="Wrobel A."/>
            <person name="Rasinkangas P."/>
            <person name="Parkhill J."/>
            <person name="Rea M.C."/>
            <person name="O'Sullivan O."/>
            <person name="Ritari J."/>
            <person name="Douillard F.P."/>
            <person name="Paul Ross R."/>
            <person name="Yang R."/>
            <person name="Briner A.E."/>
            <person name="Felis G.E."/>
            <person name="de Vos W.M."/>
            <person name="Barrangou R."/>
            <person name="Klaenhammer T.R."/>
            <person name="Caufield P.W."/>
            <person name="Cui Y."/>
            <person name="Zhang H."/>
            <person name="O'Toole P.W."/>
        </authorList>
    </citation>
    <scope>NUCLEOTIDE SEQUENCE [LARGE SCALE GENOMIC DNA]</scope>
    <source>
        <strain evidence="1 2">DSM 16634</strain>
    </source>
</reference>
<organism evidence="1 2">
    <name type="scientific">Ligilactobacillus apodemi DSM 16634 = JCM 16172</name>
    <dbReference type="NCBI Taxonomy" id="1423724"/>
    <lineage>
        <taxon>Bacteria</taxon>
        <taxon>Bacillati</taxon>
        <taxon>Bacillota</taxon>
        <taxon>Bacilli</taxon>
        <taxon>Lactobacillales</taxon>
        <taxon>Lactobacillaceae</taxon>
        <taxon>Ligilactobacillus</taxon>
    </lineage>
</organism>
<dbReference type="PATRIC" id="fig|1423724.4.peg.2037"/>
<comment type="caution">
    <text evidence="1">The sequence shown here is derived from an EMBL/GenBank/DDBJ whole genome shotgun (WGS) entry which is preliminary data.</text>
</comment>
<evidence type="ECO:0000313" key="1">
    <source>
        <dbReference type="EMBL" id="KRL86099.1"/>
    </source>
</evidence>
<name>A0A0R1U466_9LACO</name>
<dbReference type="AlphaFoldDB" id="A0A0R1U466"/>
<dbReference type="eggNOG" id="ENOG5030AFK">
    <property type="taxonomic scope" value="Bacteria"/>
</dbReference>
<evidence type="ECO:0000313" key="2">
    <source>
        <dbReference type="Proteomes" id="UP000051324"/>
    </source>
</evidence>
<accession>A0A0R1U466</accession>
<proteinExistence type="predicted"/>